<dbReference type="PANTHER" id="PTHR11360">
    <property type="entry name" value="MONOCARBOXYLATE TRANSPORTER"/>
    <property type="match status" value="1"/>
</dbReference>
<gene>
    <name evidence="6" type="ORF">ACG33_03775</name>
</gene>
<evidence type="ECO:0000256" key="2">
    <source>
        <dbReference type="ARBA" id="ARBA00022989"/>
    </source>
</evidence>
<reference evidence="6 7" key="1">
    <citation type="submission" date="2015-06" db="EMBL/GenBank/DDBJ databases">
        <title>A Comprehensive Approach to Explore the Metabolic and Phylogenetic Diversity of Bacterial Steroid Degradation in the Environment: Testosterone as an Example.</title>
        <authorList>
            <person name="Yang F.-C."/>
            <person name="Chen Y.-L."/>
            <person name="Yu C.-P."/>
            <person name="Tang S.-L."/>
            <person name="Wang P.-H."/>
            <person name="Ismail W."/>
            <person name="Wang C.-H."/>
            <person name="Yang C.-Y."/>
            <person name="Chiang Y.-R."/>
        </authorList>
    </citation>
    <scope>NUCLEOTIDE SEQUENCE [LARGE SCALE GENOMIC DNA]</scope>
    <source>
        <strain evidence="6 7">DSM 18526</strain>
    </source>
</reference>
<dbReference type="KEGG" id="sdf:ACG33_03775"/>
<evidence type="ECO:0000313" key="6">
    <source>
        <dbReference type="EMBL" id="AMN46237.1"/>
    </source>
</evidence>
<dbReference type="PROSITE" id="PS50850">
    <property type="entry name" value="MFS"/>
    <property type="match status" value="1"/>
</dbReference>
<dbReference type="Pfam" id="PF07690">
    <property type="entry name" value="MFS_1"/>
    <property type="match status" value="1"/>
</dbReference>
<dbReference type="Proteomes" id="UP000070250">
    <property type="component" value="Chromosome"/>
</dbReference>
<dbReference type="SUPFAM" id="SSF103473">
    <property type="entry name" value="MFS general substrate transporter"/>
    <property type="match status" value="1"/>
</dbReference>
<feature type="transmembrane region" description="Helical" evidence="4">
    <location>
        <begin position="363"/>
        <end position="382"/>
    </location>
</feature>
<evidence type="ECO:0000313" key="7">
    <source>
        <dbReference type="Proteomes" id="UP000070250"/>
    </source>
</evidence>
<dbReference type="PANTHER" id="PTHR11360:SF284">
    <property type="entry name" value="EG:103B4.3 PROTEIN-RELATED"/>
    <property type="match status" value="1"/>
</dbReference>
<feature type="transmembrane region" description="Helical" evidence="4">
    <location>
        <begin position="236"/>
        <end position="258"/>
    </location>
</feature>
<organism evidence="6 7">
    <name type="scientific">Steroidobacter denitrificans</name>
    <dbReference type="NCBI Taxonomy" id="465721"/>
    <lineage>
        <taxon>Bacteria</taxon>
        <taxon>Pseudomonadati</taxon>
        <taxon>Pseudomonadota</taxon>
        <taxon>Gammaproteobacteria</taxon>
        <taxon>Steroidobacterales</taxon>
        <taxon>Steroidobacteraceae</taxon>
        <taxon>Steroidobacter</taxon>
    </lineage>
</organism>
<evidence type="ECO:0000256" key="3">
    <source>
        <dbReference type="ARBA" id="ARBA00023136"/>
    </source>
</evidence>
<feature type="transmembrane region" description="Helical" evidence="4">
    <location>
        <begin position="110"/>
        <end position="133"/>
    </location>
</feature>
<name>A0A127F759_STEDE</name>
<proteinExistence type="predicted"/>
<keyword evidence="2 4" id="KW-1133">Transmembrane helix</keyword>
<dbReference type="RefSeq" id="WP_083536420.1">
    <property type="nucleotide sequence ID" value="NZ_CP011971.1"/>
</dbReference>
<feature type="transmembrane region" description="Helical" evidence="4">
    <location>
        <begin position="388"/>
        <end position="407"/>
    </location>
</feature>
<sequence length="412" mass="44398">MQNSSSLRRQTGIFHGWWIVGVALLAQAITTGLVIYSYGLLVMPIGTEFGANRFEMMWGKTGLSLMTILVSPFFGTLLDRYSARLLMTLGVLALSSTFIWISISSTLWEFVFAFAALSAVAMALLGTLGTSVLVTRWFRNKRGRALSLTALGSSIGGLFIPYLFQVLIDTFGWRTACAWFGAGTAVLLLPLVFILVRNRPADLGLYPDGTVTTTEVAAQALSEPTSVDGLLLSKRFWQLAIAIGAVFAVSAALLVNIVPYAQGQGIVSQHAALLISAYAISGIGGKLLFSLIADRVDLKMSLQIAMALLVPPIVTLTQTDTYKTMLICSVLLGMVSGALMPGWTALLAHLYGPIHYGRVMGRMLPVTGVMATVIVPLVGYLFDRSGNYNTAFFCLATFVIIAIVLLVSMREK</sequence>
<protein>
    <submittedName>
        <fullName evidence="6">Esterase</fullName>
    </submittedName>
</protein>
<dbReference type="STRING" id="465721.ACG33_03775"/>
<accession>A0A127F759</accession>
<dbReference type="InterPro" id="IPR036259">
    <property type="entry name" value="MFS_trans_sf"/>
</dbReference>
<dbReference type="AlphaFoldDB" id="A0A127F759"/>
<evidence type="ECO:0000259" key="5">
    <source>
        <dbReference type="PROSITE" id="PS50850"/>
    </source>
</evidence>
<feature type="transmembrane region" description="Helical" evidence="4">
    <location>
        <begin position="58"/>
        <end position="78"/>
    </location>
</feature>
<dbReference type="InterPro" id="IPR011701">
    <property type="entry name" value="MFS"/>
</dbReference>
<feature type="transmembrane region" description="Helical" evidence="4">
    <location>
        <begin position="176"/>
        <end position="196"/>
    </location>
</feature>
<feature type="transmembrane region" description="Helical" evidence="4">
    <location>
        <begin position="12"/>
        <end position="38"/>
    </location>
</feature>
<feature type="domain" description="Major facilitator superfamily (MFS) profile" evidence="5">
    <location>
        <begin position="16"/>
        <end position="412"/>
    </location>
</feature>
<dbReference type="OrthoDB" id="3199327at2"/>
<dbReference type="EMBL" id="CP011971">
    <property type="protein sequence ID" value="AMN46237.1"/>
    <property type="molecule type" value="Genomic_DNA"/>
</dbReference>
<keyword evidence="7" id="KW-1185">Reference proteome</keyword>
<feature type="transmembrane region" description="Helical" evidence="4">
    <location>
        <begin position="324"/>
        <end position="351"/>
    </location>
</feature>
<feature type="transmembrane region" description="Helical" evidence="4">
    <location>
        <begin position="145"/>
        <end position="164"/>
    </location>
</feature>
<dbReference type="Gene3D" id="1.20.1250.20">
    <property type="entry name" value="MFS general substrate transporter like domains"/>
    <property type="match status" value="2"/>
</dbReference>
<dbReference type="InterPro" id="IPR050327">
    <property type="entry name" value="Proton-linked_MCT"/>
</dbReference>
<keyword evidence="1 4" id="KW-0812">Transmembrane</keyword>
<feature type="transmembrane region" description="Helical" evidence="4">
    <location>
        <begin position="270"/>
        <end position="289"/>
    </location>
</feature>
<dbReference type="GO" id="GO:0022857">
    <property type="term" value="F:transmembrane transporter activity"/>
    <property type="evidence" value="ECO:0007669"/>
    <property type="project" value="InterPro"/>
</dbReference>
<feature type="transmembrane region" description="Helical" evidence="4">
    <location>
        <begin position="85"/>
        <end position="104"/>
    </location>
</feature>
<dbReference type="InterPro" id="IPR020846">
    <property type="entry name" value="MFS_dom"/>
</dbReference>
<evidence type="ECO:0000256" key="1">
    <source>
        <dbReference type="ARBA" id="ARBA00022692"/>
    </source>
</evidence>
<keyword evidence="3 4" id="KW-0472">Membrane</keyword>
<evidence type="ECO:0000256" key="4">
    <source>
        <dbReference type="SAM" id="Phobius"/>
    </source>
</evidence>